<dbReference type="GO" id="GO:0044341">
    <property type="term" value="P:sodium-dependent phosphate transport"/>
    <property type="evidence" value="ECO:0007669"/>
    <property type="project" value="InterPro"/>
</dbReference>
<gene>
    <name evidence="7" type="ORF">EOE65_12050</name>
</gene>
<feature type="transmembrane region" description="Helical" evidence="6">
    <location>
        <begin position="6"/>
        <end position="28"/>
    </location>
</feature>
<dbReference type="Pfam" id="PF02690">
    <property type="entry name" value="Na_Pi_cotrans"/>
    <property type="match status" value="2"/>
</dbReference>
<dbReference type="InterPro" id="IPR003841">
    <property type="entry name" value="Na/Pi_transpt"/>
</dbReference>
<keyword evidence="3 6" id="KW-0812">Transmembrane</keyword>
<feature type="transmembrane region" description="Helical" evidence="6">
    <location>
        <begin position="212"/>
        <end position="237"/>
    </location>
</feature>
<sequence>MDIATIGNVAGGIGLFLLGMHLMTQGLQQAAGRSLKSALNYATQSRWKGLLSGSLITALVQSSSAVTVATIGFVNAGLLSLGQSVAVIYGCNIGTTMTGWLVALIGFKIKISAFALPLIALGMGLYTAAQRDKLKHLGLALAGFGIFFVGLDFLKDSFTGLEDSLDLASFSALPLSYLLFVLAGFVLTFLMQSSSAAIAITLSLSASGAIDLTSAAALVIGANLGTTSTALLAVIGATANAKRIAAAHVAFNLITGAVGLVLLSIFAQQINQLNSVLDKVTLLALFHTVFNLLGVVLIWPLTDRLVRVLGRMFRKQSSDTARPRYLDDTVLETPLLAIEAMRHELARVSRLSTMMGHDALNSGSHPTIAADLACVNELVDAIVQFNQKVAQRNLDPEIALLLPSSLRIGRYLSEVAKLAERLAQQQQQLTGLPPKLQHQVDELKSSAALLLIQSRVDEMSEQSSQPAREEMKRIQHTYHGLKADILAATTSGQISAHDSSALLDVLSQLRRMAEQAEKAASSWSTLSPIEHRDAVAASA</sequence>
<dbReference type="EMBL" id="SACQ01000005">
    <property type="protein sequence ID" value="RVU30368.1"/>
    <property type="molecule type" value="Genomic_DNA"/>
</dbReference>
<dbReference type="RefSeq" id="WP_127694564.1">
    <property type="nucleotide sequence ID" value="NZ_SACQ01000005.1"/>
</dbReference>
<comment type="subcellular location">
    <subcellularLocation>
        <location evidence="1">Cell membrane</location>
        <topology evidence="1">Multi-pass membrane protein</topology>
    </subcellularLocation>
</comment>
<dbReference type="PANTHER" id="PTHR10010:SF46">
    <property type="entry name" value="SODIUM-DEPENDENT PHOSPHATE TRANSPORT PROTEIN 2B"/>
    <property type="match status" value="1"/>
</dbReference>
<protein>
    <submittedName>
        <fullName evidence="7">Na/Pi cotransporter family protein</fullName>
    </submittedName>
</protein>
<evidence type="ECO:0000256" key="2">
    <source>
        <dbReference type="ARBA" id="ARBA00022475"/>
    </source>
</evidence>
<feature type="transmembrane region" description="Helical" evidence="6">
    <location>
        <begin position="282"/>
        <end position="302"/>
    </location>
</feature>
<dbReference type="NCBIfam" id="NF037997">
    <property type="entry name" value="Na_Pi_symport"/>
    <property type="match status" value="1"/>
</dbReference>
<dbReference type="AlphaFoldDB" id="A0A437Q7C1"/>
<evidence type="ECO:0000256" key="4">
    <source>
        <dbReference type="ARBA" id="ARBA00022989"/>
    </source>
</evidence>
<keyword evidence="5 6" id="KW-0472">Membrane</keyword>
<keyword evidence="8" id="KW-1185">Reference proteome</keyword>
<dbReference type="SUPFAM" id="SSF109755">
    <property type="entry name" value="PhoU-like"/>
    <property type="match status" value="1"/>
</dbReference>
<reference evidence="7 8" key="1">
    <citation type="submission" date="2019-01" db="EMBL/GenBank/DDBJ databases">
        <authorList>
            <person name="Chen W.-M."/>
        </authorList>
    </citation>
    <scope>NUCLEOTIDE SEQUENCE [LARGE SCALE GENOMIC DNA]</scope>
    <source>
        <strain evidence="7 8">HPM-16</strain>
    </source>
</reference>
<organism evidence="7 8">
    <name type="scientific">Neptunomonas marina</name>
    <dbReference type="NCBI Taxonomy" id="1815562"/>
    <lineage>
        <taxon>Bacteria</taxon>
        <taxon>Pseudomonadati</taxon>
        <taxon>Pseudomonadota</taxon>
        <taxon>Gammaproteobacteria</taxon>
        <taxon>Oceanospirillales</taxon>
        <taxon>Oceanospirillaceae</taxon>
        <taxon>Neptunomonas</taxon>
    </lineage>
</organism>
<comment type="caution">
    <text evidence="7">The sequence shown here is derived from an EMBL/GenBank/DDBJ whole genome shotgun (WGS) entry which is preliminary data.</text>
</comment>
<feature type="transmembrane region" description="Helical" evidence="6">
    <location>
        <begin position="49"/>
        <end position="74"/>
    </location>
</feature>
<evidence type="ECO:0000313" key="8">
    <source>
        <dbReference type="Proteomes" id="UP000282818"/>
    </source>
</evidence>
<dbReference type="NCBIfam" id="TIGR00704">
    <property type="entry name" value="NaPi_cotrn_rel"/>
    <property type="match status" value="1"/>
</dbReference>
<dbReference type="GO" id="GO:0005886">
    <property type="term" value="C:plasma membrane"/>
    <property type="evidence" value="ECO:0007669"/>
    <property type="project" value="UniProtKB-SubCell"/>
</dbReference>
<evidence type="ECO:0000256" key="3">
    <source>
        <dbReference type="ARBA" id="ARBA00022692"/>
    </source>
</evidence>
<name>A0A437Q7C1_9GAMM</name>
<feature type="transmembrane region" description="Helical" evidence="6">
    <location>
        <begin position="249"/>
        <end position="270"/>
    </location>
</feature>
<dbReference type="PANTHER" id="PTHR10010">
    <property type="entry name" value="SOLUTE CARRIER FAMILY 34 SODIUM PHOSPHATE , MEMBER 2-RELATED"/>
    <property type="match status" value="1"/>
</dbReference>
<dbReference type="InterPro" id="IPR038078">
    <property type="entry name" value="PhoU-like_sf"/>
</dbReference>
<dbReference type="Gene3D" id="1.20.58.220">
    <property type="entry name" value="Phosphate transport system protein phou homolog 2, domain 2"/>
    <property type="match status" value="1"/>
</dbReference>
<feature type="transmembrane region" description="Helical" evidence="6">
    <location>
        <begin position="175"/>
        <end position="200"/>
    </location>
</feature>
<feature type="transmembrane region" description="Helical" evidence="6">
    <location>
        <begin position="86"/>
        <end position="104"/>
    </location>
</feature>
<evidence type="ECO:0000256" key="1">
    <source>
        <dbReference type="ARBA" id="ARBA00004651"/>
    </source>
</evidence>
<evidence type="ECO:0000256" key="6">
    <source>
        <dbReference type="SAM" id="Phobius"/>
    </source>
</evidence>
<dbReference type="GO" id="GO:0005436">
    <property type="term" value="F:sodium:phosphate symporter activity"/>
    <property type="evidence" value="ECO:0007669"/>
    <property type="project" value="InterPro"/>
</dbReference>
<evidence type="ECO:0000313" key="7">
    <source>
        <dbReference type="EMBL" id="RVU30368.1"/>
    </source>
</evidence>
<dbReference type="Proteomes" id="UP000282818">
    <property type="component" value="Unassembled WGS sequence"/>
</dbReference>
<keyword evidence="2" id="KW-1003">Cell membrane</keyword>
<dbReference type="InterPro" id="IPR004633">
    <property type="entry name" value="NaPi_cotrn-rel/YqeW-like"/>
</dbReference>
<proteinExistence type="predicted"/>
<feature type="transmembrane region" description="Helical" evidence="6">
    <location>
        <begin position="111"/>
        <end position="129"/>
    </location>
</feature>
<keyword evidence="4 6" id="KW-1133">Transmembrane helix</keyword>
<evidence type="ECO:0000256" key="5">
    <source>
        <dbReference type="ARBA" id="ARBA00023136"/>
    </source>
</evidence>
<feature type="transmembrane region" description="Helical" evidence="6">
    <location>
        <begin position="135"/>
        <end position="154"/>
    </location>
</feature>
<accession>A0A437Q7C1</accession>